<keyword evidence="4 6" id="KW-1133">Transmembrane helix</keyword>
<protein>
    <recommendedName>
        <fullName evidence="9">Flagellar protein</fullName>
    </recommendedName>
</protein>
<dbReference type="EMBL" id="CP008796">
    <property type="protein sequence ID" value="AIH03779.1"/>
    <property type="molecule type" value="Genomic_DNA"/>
</dbReference>
<dbReference type="Proteomes" id="UP000028481">
    <property type="component" value="Chromosome"/>
</dbReference>
<dbReference type="InterPro" id="IPR022781">
    <property type="entry name" value="Flagellar_biosynth_FliO"/>
</dbReference>
<dbReference type="PaxDb" id="289377-HL41_02630"/>
<evidence type="ECO:0000256" key="1">
    <source>
        <dbReference type="ARBA" id="ARBA00004236"/>
    </source>
</evidence>
<dbReference type="KEGG" id="tcm:HL41_02630"/>
<name>A0A075WR47_9BACT</name>
<dbReference type="STRING" id="289377.HL41_02630"/>
<keyword evidence="8" id="KW-1185">Reference proteome</keyword>
<dbReference type="OrthoDB" id="9807398at2"/>
<organism evidence="7 8">
    <name type="scientific">Thermodesulfobacterium commune DSM 2178</name>
    <dbReference type="NCBI Taxonomy" id="289377"/>
    <lineage>
        <taxon>Bacteria</taxon>
        <taxon>Pseudomonadati</taxon>
        <taxon>Thermodesulfobacteriota</taxon>
        <taxon>Thermodesulfobacteria</taxon>
        <taxon>Thermodesulfobacteriales</taxon>
        <taxon>Thermodesulfobacteriaceae</taxon>
        <taxon>Thermodesulfobacterium</taxon>
    </lineage>
</organism>
<gene>
    <name evidence="7" type="ORF">HL41_02630</name>
</gene>
<dbReference type="AlphaFoldDB" id="A0A075WR47"/>
<dbReference type="Pfam" id="PF04347">
    <property type="entry name" value="FliO"/>
    <property type="match status" value="1"/>
</dbReference>
<dbReference type="RefSeq" id="WP_022855128.1">
    <property type="nucleotide sequence ID" value="NZ_CP008796.1"/>
</dbReference>
<dbReference type="GO" id="GO:0044781">
    <property type="term" value="P:bacterial-type flagellum organization"/>
    <property type="evidence" value="ECO:0007669"/>
    <property type="project" value="InterPro"/>
</dbReference>
<reference evidence="7 8" key="1">
    <citation type="journal article" date="2015" name="Genome Announc.">
        <title>Genome Sequence of a Sulfate-Reducing Thermophilic Bacterium, Thermodesulfobacterium commune DSM 2178T (Phylum Thermodesulfobacteria).</title>
        <authorList>
            <person name="Bhatnagar S."/>
            <person name="Badger J.H."/>
            <person name="Madupu R."/>
            <person name="Khouri H.M."/>
            <person name="O'Connor E.M."/>
            <person name="Robb F.T."/>
            <person name="Ward N.L."/>
            <person name="Eisen J.A."/>
        </authorList>
    </citation>
    <scope>NUCLEOTIDE SEQUENCE [LARGE SCALE GENOMIC DNA]</scope>
    <source>
        <strain evidence="7 8">DSM 2178</strain>
    </source>
</reference>
<evidence type="ECO:0000313" key="7">
    <source>
        <dbReference type="EMBL" id="AIH03779.1"/>
    </source>
</evidence>
<accession>A0A075WR47</accession>
<sequence>MEWFYYLQSIGILLLILSLFPIALHFYKKYTVKNMSESPIKVLAVKPISYKAQILLIEVEGKKFLVGYSDKGFNLLGEIKHDG</sequence>
<evidence type="ECO:0000256" key="5">
    <source>
        <dbReference type="ARBA" id="ARBA00023136"/>
    </source>
</evidence>
<evidence type="ECO:0000256" key="2">
    <source>
        <dbReference type="ARBA" id="ARBA00022475"/>
    </source>
</evidence>
<proteinExistence type="predicted"/>
<evidence type="ECO:0000256" key="3">
    <source>
        <dbReference type="ARBA" id="ARBA00022692"/>
    </source>
</evidence>
<dbReference type="eggNOG" id="COG3190">
    <property type="taxonomic scope" value="Bacteria"/>
</dbReference>
<evidence type="ECO:0000256" key="6">
    <source>
        <dbReference type="SAM" id="Phobius"/>
    </source>
</evidence>
<keyword evidence="2" id="KW-1003">Cell membrane</keyword>
<dbReference type="HOGENOM" id="CLU_2541478_0_0_0"/>
<comment type="subcellular location">
    <subcellularLocation>
        <location evidence="1">Cell membrane</location>
    </subcellularLocation>
</comment>
<feature type="transmembrane region" description="Helical" evidence="6">
    <location>
        <begin position="6"/>
        <end position="27"/>
    </location>
</feature>
<evidence type="ECO:0000256" key="4">
    <source>
        <dbReference type="ARBA" id="ARBA00022989"/>
    </source>
</evidence>
<keyword evidence="5 6" id="KW-0472">Membrane</keyword>
<evidence type="ECO:0008006" key="9">
    <source>
        <dbReference type="Google" id="ProtNLM"/>
    </source>
</evidence>
<keyword evidence="3 6" id="KW-0812">Transmembrane</keyword>
<dbReference type="GO" id="GO:0016020">
    <property type="term" value="C:membrane"/>
    <property type="evidence" value="ECO:0007669"/>
    <property type="project" value="InterPro"/>
</dbReference>
<evidence type="ECO:0000313" key="8">
    <source>
        <dbReference type="Proteomes" id="UP000028481"/>
    </source>
</evidence>